<dbReference type="Gene3D" id="2.20.230.10">
    <property type="entry name" value="Resuscitation-promoting factor rpfb"/>
    <property type="match status" value="1"/>
</dbReference>
<reference evidence="5" key="1">
    <citation type="journal article" date="2019" name="Int. J. Syst. Evol. Microbiol.">
        <title>The Global Catalogue of Microorganisms (GCM) 10K type strain sequencing project: providing services to taxonomists for standard genome sequencing and annotation.</title>
        <authorList>
            <consortium name="The Broad Institute Genomics Platform"/>
            <consortium name="The Broad Institute Genome Sequencing Center for Infectious Disease"/>
            <person name="Wu L."/>
            <person name="Ma J."/>
        </authorList>
    </citation>
    <scope>NUCLEOTIDE SEQUENCE [LARGE SCALE GENOMIC DNA]</scope>
    <source>
        <strain evidence="5">CGMCC 1.15044</strain>
    </source>
</reference>
<dbReference type="InterPro" id="IPR052913">
    <property type="entry name" value="Glycopeptide_resist_protein"/>
</dbReference>
<dbReference type="Proteomes" id="UP000609323">
    <property type="component" value="Unassembled WGS sequence"/>
</dbReference>
<sequence>MRNKKLLIYTSSSLLLLAAALWGALILYGGQTTVPRGVVIGGLPIGGMETRQVSDLLAKESEALLQQPIVLVSQKPALSIKATWGRSGITIQSKELLQALARLQEGNWWEKAKYRYDFKKNWSTEVLFNDSVLKKTLNEDWEIRQFGAMKNAERVIRPGDQIGYIPEVQALRIQWDELGKTLLSQTPRVFRANPGNHPVKVELPLEMASPPVTVTSLKAQGVDRRVSLFTTRLTGSSGRLHNVDAAAKVIDGMLLAPGEVFDYAEVIRKAESQYGFCEAPVIIQGRLAPGVGGGICQVSGTLYGAAIRAGLEIVERRNHSKPVGYLPIGQDATFSTGYINFKFKNNTSGYLLISAKSGNGAMTVKLFGNLPSNVYYTIRSQTVKVLSPSVRYISNPALPAGLRQTLKQGTPGYIVETYRIKWTDGQPGKEELLSRDTYPSQPSLVAVHTAATDPGAGTGQTQPPSGPKIIEDGVHP</sequence>
<evidence type="ECO:0000256" key="2">
    <source>
        <dbReference type="SAM" id="MobiDB-lite"/>
    </source>
</evidence>
<evidence type="ECO:0000313" key="4">
    <source>
        <dbReference type="EMBL" id="GGA43446.1"/>
    </source>
</evidence>
<dbReference type="PROSITE" id="PS51109">
    <property type="entry name" value="G5"/>
    <property type="match status" value="1"/>
</dbReference>
<comment type="caution">
    <text evidence="4">The sequence shown here is derived from an EMBL/GenBank/DDBJ whole genome shotgun (WGS) entry which is preliminary data.</text>
</comment>
<dbReference type="EMBL" id="BMHF01000011">
    <property type="protein sequence ID" value="GGA43446.1"/>
    <property type="molecule type" value="Genomic_DNA"/>
</dbReference>
<proteinExistence type="predicted"/>
<dbReference type="RefSeq" id="WP_174704714.1">
    <property type="nucleotide sequence ID" value="NZ_BMHF01000011.1"/>
</dbReference>
<protein>
    <recommendedName>
        <fullName evidence="3">G5 domain-containing protein</fullName>
    </recommendedName>
</protein>
<evidence type="ECO:0000256" key="1">
    <source>
        <dbReference type="ARBA" id="ARBA00022729"/>
    </source>
</evidence>
<dbReference type="InterPro" id="IPR011098">
    <property type="entry name" value="G5_dom"/>
</dbReference>
<evidence type="ECO:0000313" key="5">
    <source>
        <dbReference type="Proteomes" id="UP000609323"/>
    </source>
</evidence>
<evidence type="ECO:0000259" key="3">
    <source>
        <dbReference type="PROSITE" id="PS51109"/>
    </source>
</evidence>
<name>A0ABQ1GGN0_9BACL</name>
<dbReference type="Pfam" id="PF07501">
    <property type="entry name" value="G5"/>
    <property type="match status" value="1"/>
</dbReference>
<dbReference type="PANTHER" id="PTHR35788">
    <property type="entry name" value="EXPORTED PROTEIN-RELATED"/>
    <property type="match status" value="1"/>
</dbReference>
<dbReference type="Pfam" id="PF04294">
    <property type="entry name" value="VanW"/>
    <property type="match status" value="1"/>
</dbReference>
<keyword evidence="5" id="KW-1185">Reference proteome</keyword>
<accession>A0ABQ1GGN0</accession>
<feature type="domain" description="G5" evidence="3">
    <location>
        <begin position="371"/>
        <end position="451"/>
    </location>
</feature>
<dbReference type="PANTHER" id="PTHR35788:SF1">
    <property type="entry name" value="EXPORTED PROTEIN"/>
    <property type="match status" value="1"/>
</dbReference>
<dbReference type="SMART" id="SM01208">
    <property type="entry name" value="G5"/>
    <property type="match status" value="1"/>
</dbReference>
<organism evidence="4 5">
    <name type="scientific">Paenibacillus physcomitrellae</name>
    <dbReference type="NCBI Taxonomy" id="1619311"/>
    <lineage>
        <taxon>Bacteria</taxon>
        <taxon>Bacillati</taxon>
        <taxon>Bacillota</taxon>
        <taxon>Bacilli</taxon>
        <taxon>Bacillales</taxon>
        <taxon>Paenibacillaceae</taxon>
        <taxon>Paenibacillus</taxon>
    </lineage>
</organism>
<dbReference type="InterPro" id="IPR007391">
    <property type="entry name" value="Vancomycin_resist_VanW"/>
</dbReference>
<keyword evidence="1" id="KW-0732">Signal</keyword>
<feature type="region of interest" description="Disordered" evidence="2">
    <location>
        <begin position="447"/>
        <end position="476"/>
    </location>
</feature>
<gene>
    <name evidence="4" type="ORF">GCM10010917_30920</name>
</gene>